<dbReference type="KEGG" id="paa:Paes_0869"/>
<dbReference type="EMBL" id="CP001108">
    <property type="protein sequence ID" value="ACF45914.1"/>
    <property type="molecule type" value="Genomic_DNA"/>
</dbReference>
<keyword evidence="2" id="KW-1185">Reference proteome</keyword>
<gene>
    <name evidence="1" type="ordered locus">Paes_0869</name>
</gene>
<dbReference type="STRING" id="290512.Paes_0869"/>
<reference evidence="1" key="1">
    <citation type="submission" date="2008-06" db="EMBL/GenBank/DDBJ databases">
        <title>Complete sequence of chromosome of Prosthecochloris aestuarii DSM 271.</title>
        <authorList>
            <consortium name="US DOE Joint Genome Institute"/>
            <person name="Lucas S."/>
            <person name="Copeland A."/>
            <person name="Lapidus A."/>
            <person name="Glavina del Rio T."/>
            <person name="Dalin E."/>
            <person name="Tice H."/>
            <person name="Bruce D."/>
            <person name="Goodwin L."/>
            <person name="Pitluck S."/>
            <person name="Schmutz J."/>
            <person name="Larimer F."/>
            <person name="Land M."/>
            <person name="Hauser L."/>
            <person name="Kyrpides N."/>
            <person name="Anderson I."/>
            <person name="Liu Z."/>
            <person name="Li T."/>
            <person name="Zhao F."/>
            <person name="Overmann J."/>
            <person name="Bryant D.A."/>
            <person name="Richardson P."/>
        </authorList>
    </citation>
    <scope>NUCLEOTIDE SEQUENCE [LARGE SCALE GENOMIC DNA]</scope>
    <source>
        <strain evidence="1">DSM 271</strain>
    </source>
</reference>
<protein>
    <submittedName>
        <fullName evidence="1">Uncharacterized protein</fullName>
    </submittedName>
</protein>
<accession>B4S777</accession>
<dbReference type="AlphaFoldDB" id="B4S777"/>
<sequence>MIELDLTDFIPAIAFEGIRIGNLDATTAVEKIALCVVNKSVTYAHCHCHWHDLLQSLLADESFVSWFLVLK</sequence>
<proteinExistence type="predicted"/>
<dbReference type="Proteomes" id="UP000002725">
    <property type="component" value="Chromosome"/>
</dbReference>
<evidence type="ECO:0000313" key="1">
    <source>
        <dbReference type="EMBL" id="ACF45914.1"/>
    </source>
</evidence>
<dbReference type="HOGENOM" id="CLU_2736757_0_0_10"/>
<organism evidence="1 2">
    <name type="scientific">Prosthecochloris aestuarii (strain DSM 271 / SK 413)</name>
    <dbReference type="NCBI Taxonomy" id="290512"/>
    <lineage>
        <taxon>Bacteria</taxon>
        <taxon>Pseudomonadati</taxon>
        <taxon>Chlorobiota</taxon>
        <taxon>Chlorobiia</taxon>
        <taxon>Chlorobiales</taxon>
        <taxon>Chlorobiaceae</taxon>
        <taxon>Prosthecochloris</taxon>
    </lineage>
</organism>
<name>B4S777_PROA2</name>
<evidence type="ECO:0000313" key="2">
    <source>
        <dbReference type="Proteomes" id="UP000002725"/>
    </source>
</evidence>